<dbReference type="Gramene" id="OBART11G06100.3">
    <property type="protein sequence ID" value="OBART11G06100.3"/>
    <property type="gene ID" value="OBART11G06100"/>
</dbReference>
<dbReference type="PaxDb" id="65489-OBART11G06100.3"/>
<dbReference type="eggNOG" id="KOG1267">
    <property type="taxonomic scope" value="Eukaryota"/>
</dbReference>
<evidence type="ECO:0000256" key="1">
    <source>
        <dbReference type="ARBA" id="ARBA00007692"/>
    </source>
</evidence>
<dbReference type="Gene3D" id="1.25.70.10">
    <property type="entry name" value="Transcription termination factor 3, mitochondrial"/>
    <property type="match status" value="5"/>
</dbReference>
<dbReference type="EnsemblPlants" id="OBART11G06100.3">
    <property type="protein sequence ID" value="OBART11G06100.3"/>
    <property type="gene ID" value="OBART11G06100"/>
</dbReference>
<dbReference type="PANTHER" id="PTHR13068">
    <property type="entry name" value="CGI-12 PROTEIN-RELATED"/>
    <property type="match status" value="1"/>
</dbReference>
<dbReference type="GO" id="GO:0006353">
    <property type="term" value="P:DNA-templated transcription termination"/>
    <property type="evidence" value="ECO:0007669"/>
    <property type="project" value="UniProtKB-KW"/>
</dbReference>
<dbReference type="InterPro" id="IPR038538">
    <property type="entry name" value="MTERF_sf"/>
</dbReference>
<sequence>MSAYTNSSRSSAPPPPLWPLTLPATHYPLSTSAPSAYGLRNCNIASRLEFLIPLLGSYKVLLKTVKRSYRILTSDIEEVIKPNFAQLQECGLTVYDIVKTNPRLLSFNPERIKRYVHHADMLGVPCCSPAFRMAVCSTNEGSVTARMEFLSRTLGCSMDNILMAVGKRPTILGPSMDNLRRKIETLGCSMDNILMAVGKRPTILGPSMDNLRRKIEARNVARRLHSLRDRVGLSDADIARFLLAGGAMGLRKCDIAPRLEFWIGFVGSFDKLLPALKGNNGILMSDLDKVVKPNIALLQECGLSVCEIAKLSTLKWTVLSLSPERVKASVLCVEKLVVPRSSDRFKDVLKSACWISEDMIAMKMEFLRSTLGCSEDKLRAAVCISPHIFYLSDKNLCRKIDFLISEVGLEREFIVERPWVLGYSLEKRMVPRHSVMKILRTMGLMKDAVDFSSSLVYSEKKFVARYIDPYKQAAPTLADSYAAACAGKMPAHAHPSGKLAYLKSSSNPDAELALLSGVGLSRADLAAVVAADPMLLCARPANIALRLHSLRDRVGLSDADIAGFLLAGGANAAQAFRGCDIASRLEFWIPFLGSFEMLLKIVRSNYNVLTSDLEKVVKPNIALLQECGLTVCDIAKMFVSHSRVLTMNPKRMEACMRRTDELGVQRSSRQFKYVLSYVSRITEGKAAAKMRFLSSILGCSMDNIRGIVCRMPSILGFSEENIRSTIEFLTSTIGCSQDKICAALCKNPNVLGFSDENLRHKINFMITEVGLEPEDIVERLWVLTFSLEKRMVPRHSVIKILRAMGKDVVDFSNSLIYSVEKFIARYIDPYKQAAPTLADTYAAACAGKIKKYMQALPFAGEIPAGGGGGAMLHLRQRLLLPVACAAHLHTSFASRSAVSLHLSRLLLSTAAPFSVEDYLAATCSLTGDQALKASKKISHLRSAANPDAVLAHLSGVGLSRAELAAVVAIEPQLLCVRADNIARRIASLRDRVGLSDPQIGLLLRAGGAKALCGCDIAPRVEFLIPFVGSFEMLLKMVKACYRVLTADIEKVIKPNIAALQECGLTVYDIVKMASLAPRMLVCNPKQVESSARRADELGLHRSSGLFKYGVAINCCISEDKAAAKMRFLSSILGCSMDKVRGIVCRTPAILGYSEENIGSKIEFLASTLGCSMNNICCVVYKSPPILGLSEENLCGKIEFFSSILGCPQEKICAVLCKHPKVIGLSNENLCRKINFMIAVVGLEPEDIVERLWVLTFSLEKRMVPRHSVIKILRAMGNDVVDFSNSLKYSEKKFIARCIDPYKKAAPTLVDAYAAACAGKMRADVTRRWLSHLHLSSSSQN</sequence>
<dbReference type="GO" id="GO:0003676">
    <property type="term" value="F:nucleic acid binding"/>
    <property type="evidence" value="ECO:0007669"/>
    <property type="project" value="InterPro"/>
</dbReference>
<dbReference type="SMART" id="SM00733">
    <property type="entry name" value="Mterf"/>
    <property type="match status" value="20"/>
</dbReference>
<evidence type="ECO:0000313" key="5">
    <source>
        <dbReference type="Proteomes" id="UP000026960"/>
    </source>
</evidence>
<protein>
    <submittedName>
        <fullName evidence="4">Uncharacterized protein</fullName>
    </submittedName>
</protein>
<accession>A0A0D3HJC1</accession>
<proteinExistence type="inferred from homology"/>
<dbReference type="Pfam" id="PF02536">
    <property type="entry name" value="mTERF"/>
    <property type="match status" value="4"/>
</dbReference>
<name>A0A0D3HJC1_9ORYZ</name>
<dbReference type="PANTHER" id="PTHR13068:SF102">
    <property type="entry name" value="OS11G0246100 PROTEIN"/>
    <property type="match status" value="1"/>
</dbReference>
<keyword evidence="2" id="KW-0806">Transcription termination</keyword>
<keyword evidence="2" id="KW-0804">Transcription</keyword>
<dbReference type="Proteomes" id="UP000026960">
    <property type="component" value="Chromosome 11"/>
</dbReference>
<dbReference type="STRING" id="65489.A0A0D3HJC1"/>
<reference evidence="4" key="1">
    <citation type="journal article" date="2009" name="Rice">
        <title>De Novo Next Generation Sequencing of Plant Genomes.</title>
        <authorList>
            <person name="Rounsley S."/>
            <person name="Marri P.R."/>
            <person name="Yu Y."/>
            <person name="He R."/>
            <person name="Sisneros N."/>
            <person name="Goicoechea J.L."/>
            <person name="Lee S.J."/>
            <person name="Angelova A."/>
            <person name="Kudrna D."/>
            <person name="Luo M."/>
            <person name="Affourtit J."/>
            <person name="Desany B."/>
            <person name="Knight J."/>
            <person name="Niazi F."/>
            <person name="Egholm M."/>
            <person name="Wing R.A."/>
        </authorList>
    </citation>
    <scope>NUCLEOTIDE SEQUENCE [LARGE SCALE GENOMIC DNA]</scope>
    <source>
        <strain evidence="4">cv. IRGC 105608</strain>
    </source>
</reference>
<dbReference type="FunFam" id="1.25.70.10:FF:000001">
    <property type="entry name" value="Mitochondrial transcription termination factor-like"/>
    <property type="match status" value="2"/>
</dbReference>
<dbReference type="InterPro" id="IPR003690">
    <property type="entry name" value="MTERF"/>
</dbReference>
<dbReference type="HOGENOM" id="CLU_258439_0_0_1"/>
<dbReference type="FunFam" id="1.25.70.10:FF:000048">
    <property type="entry name" value="Os11g0206300 protein"/>
    <property type="match status" value="2"/>
</dbReference>
<evidence type="ECO:0000256" key="3">
    <source>
        <dbReference type="ARBA" id="ARBA00022946"/>
    </source>
</evidence>
<comment type="similarity">
    <text evidence="1">Belongs to the mTERF family.</text>
</comment>
<organism evidence="4">
    <name type="scientific">Oryza barthii</name>
    <dbReference type="NCBI Taxonomy" id="65489"/>
    <lineage>
        <taxon>Eukaryota</taxon>
        <taxon>Viridiplantae</taxon>
        <taxon>Streptophyta</taxon>
        <taxon>Embryophyta</taxon>
        <taxon>Tracheophyta</taxon>
        <taxon>Spermatophyta</taxon>
        <taxon>Magnoliopsida</taxon>
        <taxon>Liliopsida</taxon>
        <taxon>Poales</taxon>
        <taxon>Poaceae</taxon>
        <taxon>BOP clade</taxon>
        <taxon>Oryzoideae</taxon>
        <taxon>Oryzeae</taxon>
        <taxon>Oryzinae</taxon>
        <taxon>Oryza</taxon>
    </lineage>
</organism>
<keyword evidence="2" id="KW-0805">Transcription regulation</keyword>
<reference evidence="4" key="2">
    <citation type="submission" date="2015-03" db="UniProtKB">
        <authorList>
            <consortium name="EnsemblPlants"/>
        </authorList>
    </citation>
    <scope>IDENTIFICATION</scope>
</reference>
<evidence type="ECO:0000313" key="4">
    <source>
        <dbReference type="EnsemblPlants" id="OBART11G06100.3"/>
    </source>
</evidence>
<evidence type="ECO:0000256" key="2">
    <source>
        <dbReference type="ARBA" id="ARBA00022472"/>
    </source>
</evidence>
<keyword evidence="5" id="KW-1185">Reference proteome</keyword>
<keyword evidence="3" id="KW-0809">Transit peptide</keyword>